<dbReference type="SUPFAM" id="SSF81606">
    <property type="entry name" value="PP2C-like"/>
    <property type="match status" value="1"/>
</dbReference>
<keyword evidence="4" id="KW-0378">Hydrolase</keyword>
<evidence type="ECO:0000256" key="1">
    <source>
        <dbReference type="ARBA" id="ARBA00001936"/>
    </source>
</evidence>
<dbReference type="EC" id="3.1.3.16" evidence="2"/>
<sequence>MQITFSTNVGRQRTNNEDYTGIYYNQAGVPIAMVADGMGGHQAGDVASESVVSSIGKKWEQGHYTTSDETIPWLKEHIQLANAELLDKATRFPQYQGMGTTLVVAILFETQFLIANIGDSRGYLMGKGYYEQLTEDHSLVNELVKRGEITADEALHHPRKNILTRSMGNSAPVDIDLWEIELPSEATLLLCSDGLTNMVSDDEIKTILSEPNQTLDQKATQLIEQANKNGGNDNITVLLVVFPVRKEV</sequence>
<dbReference type="SMART" id="SM00332">
    <property type="entry name" value="PP2Cc"/>
    <property type="match status" value="1"/>
</dbReference>
<dbReference type="PANTHER" id="PTHR47992">
    <property type="entry name" value="PROTEIN PHOSPHATASE"/>
    <property type="match status" value="1"/>
</dbReference>
<dbReference type="SMART" id="SM00331">
    <property type="entry name" value="PP2C_SIG"/>
    <property type="match status" value="1"/>
</dbReference>
<dbReference type="OrthoDB" id="9801841at2"/>
<evidence type="ECO:0000313" key="11">
    <source>
        <dbReference type="Proteomes" id="UP000198948"/>
    </source>
</evidence>
<dbReference type="Pfam" id="PF13672">
    <property type="entry name" value="PP2C_2"/>
    <property type="match status" value="1"/>
</dbReference>
<dbReference type="CDD" id="cd00143">
    <property type="entry name" value="PP2Cc"/>
    <property type="match status" value="1"/>
</dbReference>
<dbReference type="EMBL" id="FOHA01000003">
    <property type="protein sequence ID" value="SER69635.1"/>
    <property type="molecule type" value="Genomic_DNA"/>
</dbReference>
<evidence type="ECO:0000259" key="9">
    <source>
        <dbReference type="PROSITE" id="PS51746"/>
    </source>
</evidence>
<dbReference type="InterPro" id="IPR015655">
    <property type="entry name" value="PP2C"/>
</dbReference>
<evidence type="ECO:0000313" key="10">
    <source>
        <dbReference type="EMBL" id="SER69635.1"/>
    </source>
</evidence>
<keyword evidence="5" id="KW-0904">Protein phosphatase</keyword>
<evidence type="ECO:0000256" key="8">
    <source>
        <dbReference type="ARBA" id="ARBA00048336"/>
    </source>
</evidence>
<reference evidence="10 11" key="1">
    <citation type="submission" date="2016-10" db="EMBL/GenBank/DDBJ databases">
        <authorList>
            <person name="de Groot N.N."/>
        </authorList>
    </citation>
    <scope>NUCLEOTIDE SEQUENCE [LARGE SCALE GENOMIC DNA]</scope>
    <source>
        <strain evidence="10 11">DSM 13760</strain>
    </source>
</reference>
<gene>
    <name evidence="10" type="ORF">SAMN04488559_103156</name>
</gene>
<dbReference type="InterPro" id="IPR001932">
    <property type="entry name" value="PPM-type_phosphatase-like_dom"/>
</dbReference>
<evidence type="ECO:0000256" key="2">
    <source>
        <dbReference type="ARBA" id="ARBA00013081"/>
    </source>
</evidence>
<comment type="catalytic activity">
    <reaction evidence="7">
        <text>O-phospho-L-seryl-[protein] + H2O = L-seryl-[protein] + phosphate</text>
        <dbReference type="Rhea" id="RHEA:20629"/>
        <dbReference type="Rhea" id="RHEA-COMP:9863"/>
        <dbReference type="Rhea" id="RHEA-COMP:11604"/>
        <dbReference type="ChEBI" id="CHEBI:15377"/>
        <dbReference type="ChEBI" id="CHEBI:29999"/>
        <dbReference type="ChEBI" id="CHEBI:43474"/>
        <dbReference type="ChEBI" id="CHEBI:83421"/>
        <dbReference type="EC" id="3.1.3.16"/>
    </reaction>
</comment>
<dbReference type="InterPro" id="IPR036457">
    <property type="entry name" value="PPM-type-like_dom_sf"/>
</dbReference>
<keyword evidence="3" id="KW-0479">Metal-binding</keyword>
<name>A0A1H9RAR8_9LACT</name>
<dbReference type="Gene3D" id="3.60.40.10">
    <property type="entry name" value="PPM-type phosphatase domain"/>
    <property type="match status" value="1"/>
</dbReference>
<dbReference type="STRING" id="142588.SAMN04488559_103156"/>
<keyword evidence="11" id="KW-1185">Reference proteome</keyword>
<evidence type="ECO:0000256" key="5">
    <source>
        <dbReference type="ARBA" id="ARBA00022912"/>
    </source>
</evidence>
<evidence type="ECO:0000256" key="3">
    <source>
        <dbReference type="ARBA" id="ARBA00022723"/>
    </source>
</evidence>
<keyword evidence="6" id="KW-0464">Manganese</keyword>
<dbReference type="GO" id="GO:0046872">
    <property type="term" value="F:metal ion binding"/>
    <property type="evidence" value="ECO:0007669"/>
    <property type="project" value="UniProtKB-KW"/>
</dbReference>
<evidence type="ECO:0000256" key="6">
    <source>
        <dbReference type="ARBA" id="ARBA00023211"/>
    </source>
</evidence>
<dbReference type="AlphaFoldDB" id="A0A1H9RAR8"/>
<feature type="domain" description="PPM-type phosphatase" evidence="9">
    <location>
        <begin position="2"/>
        <end position="242"/>
    </location>
</feature>
<dbReference type="FunFam" id="3.60.40.10:FF:000002">
    <property type="entry name" value="Serine/threonine phosphatase stp"/>
    <property type="match status" value="1"/>
</dbReference>
<organism evidence="10 11">
    <name type="scientific">Isobaculum melis</name>
    <dbReference type="NCBI Taxonomy" id="142588"/>
    <lineage>
        <taxon>Bacteria</taxon>
        <taxon>Bacillati</taxon>
        <taxon>Bacillota</taxon>
        <taxon>Bacilli</taxon>
        <taxon>Lactobacillales</taxon>
        <taxon>Carnobacteriaceae</taxon>
        <taxon>Isobaculum</taxon>
    </lineage>
</organism>
<protein>
    <recommendedName>
        <fullName evidence="2">protein-serine/threonine phosphatase</fullName>
        <ecNumber evidence="2">3.1.3.16</ecNumber>
    </recommendedName>
</protein>
<dbReference type="Proteomes" id="UP000198948">
    <property type="component" value="Unassembled WGS sequence"/>
</dbReference>
<proteinExistence type="predicted"/>
<dbReference type="PROSITE" id="PS51746">
    <property type="entry name" value="PPM_2"/>
    <property type="match status" value="1"/>
</dbReference>
<dbReference type="GO" id="GO:0004722">
    <property type="term" value="F:protein serine/threonine phosphatase activity"/>
    <property type="evidence" value="ECO:0007669"/>
    <property type="project" value="UniProtKB-EC"/>
</dbReference>
<comment type="catalytic activity">
    <reaction evidence="8">
        <text>O-phospho-L-threonyl-[protein] + H2O = L-threonyl-[protein] + phosphate</text>
        <dbReference type="Rhea" id="RHEA:47004"/>
        <dbReference type="Rhea" id="RHEA-COMP:11060"/>
        <dbReference type="Rhea" id="RHEA-COMP:11605"/>
        <dbReference type="ChEBI" id="CHEBI:15377"/>
        <dbReference type="ChEBI" id="CHEBI:30013"/>
        <dbReference type="ChEBI" id="CHEBI:43474"/>
        <dbReference type="ChEBI" id="CHEBI:61977"/>
        <dbReference type="EC" id="3.1.3.16"/>
    </reaction>
</comment>
<evidence type="ECO:0000256" key="4">
    <source>
        <dbReference type="ARBA" id="ARBA00022801"/>
    </source>
</evidence>
<evidence type="ECO:0000256" key="7">
    <source>
        <dbReference type="ARBA" id="ARBA00047761"/>
    </source>
</evidence>
<comment type="cofactor">
    <cofactor evidence="1">
        <name>Mn(2+)</name>
        <dbReference type="ChEBI" id="CHEBI:29035"/>
    </cofactor>
</comment>
<dbReference type="RefSeq" id="WP_092650657.1">
    <property type="nucleotide sequence ID" value="NZ_FOHA01000003.1"/>
</dbReference>
<dbReference type="NCBIfam" id="NF033484">
    <property type="entry name" value="Stp1_PP2C_phos"/>
    <property type="match status" value="1"/>
</dbReference>
<accession>A0A1H9RAR8</accession>